<dbReference type="Gene3D" id="3.90.550.10">
    <property type="entry name" value="Spore Coat Polysaccharide Biosynthesis Protein SpsA, Chain A"/>
    <property type="match status" value="1"/>
</dbReference>
<dbReference type="RefSeq" id="WP_379754236.1">
    <property type="nucleotide sequence ID" value="NZ_JBHSYB010000012.1"/>
</dbReference>
<accession>A0ABW3J1Q5</accession>
<evidence type="ECO:0000313" key="3">
    <source>
        <dbReference type="Proteomes" id="UP001597051"/>
    </source>
</evidence>
<dbReference type="EMBL" id="JBHTIZ010000011">
    <property type="protein sequence ID" value="MFD0983646.1"/>
    <property type="molecule type" value="Genomic_DNA"/>
</dbReference>
<sequence length="250" mass="28848">MNNHSKPLVSIITVVYNASKTLEQTILSVINQTYATIEYIIIDGGSTDGTIDILKKYDNNISFWSSEPDKGLYDAMNKGILHAKGEIIGMINSDDWYELNAVELIVKSYTQNPNKCIFHGDRFDILEDGSKKLKKFHPSKFKFLYYGMTYNHPSMFVSKEIYENELYNTNLKSLSDYEFVLKQYLKNSSIFFYIPEAYVNYRLDGISGKMSSFKAIKEGFRARKAAGLSLFQNFFSVVLRFIRVTIFKSF</sequence>
<dbReference type="InterPro" id="IPR001173">
    <property type="entry name" value="Glyco_trans_2-like"/>
</dbReference>
<dbReference type="PANTHER" id="PTHR22916:SF3">
    <property type="entry name" value="UDP-GLCNAC:BETAGAL BETA-1,3-N-ACETYLGLUCOSAMINYLTRANSFERASE-LIKE PROTEIN 1"/>
    <property type="match status" value="1"/>
</dbReference>
<dbReference type="GO" id="GO:0016757">
    <property type="term" value="F:glycosyltransferase activity"/>
    <property type="evidence" value="ECO:0007669"/>
    <property type="project" value="UniProtKB-KW"/>
</dbReference>
<keyword evidence="3" id="KW-1185">Reference proteome</keyword>
<dbReference type="InterPro" id="IPR029044">
    <property type="entry name" value="Nucleotide-diphossugar_trans"/>
</dbReference>
<keyword evidence="2" id="KW-0808">Transferase</keyword>
<evidence type="ECO:0000313" key="2">
    <source>
        <dbReference type="EMBL" id="MFD0983646.1"/>
    </source>
</evidence>
<organism evidence="2 3">
    <name type="scientific">Flavobacterium myungsuense</name>
    <dbReference type="NCBI Taxonomy" id="651823"/>
    <lineage>
        <taxon>Bacteria</taxon>
        <taxon>Pseudomonadati</taxon>
        <taxon>Bacteroidota</taxon>
        <taxon>Flavobacteriia</taxon>
        <taxon>Flavobacteriales</taxon>
        <taxon>Flavobacteriaceae</taxon>
        <taxon>Flavobacterium</taxon>
    </lineage>
</organism>
<protein>
    <submittedName>
        <fullName evidence="2">Glycosyltransferase family 2 protein</fullName>
        <ecNumber evidence="2">2.4.-.-</ecNumber>
    </submittedName>
</protein>
<dbReference type="Proteomes" id="UP001597051">
    <property type="component" value="Unassembled WGS sequence"/>
</dbReference>
<dbReference type="CDD" id="cd06433">
    <property type="entry name" value="GT_2_WfgS_like"/>
    <property type="match status" value="1"/>
</dbReference>
<gene>
    <name evidence="2" type="ORF">ACFQ0S_04055</name>
</gene>
<keyword evidence="2" id="KW-0328">Glycosyltransferase</keyword>
<comment type="caution">
    <text evidence="2">The sequence shown here is derived from an EMBL/GenBank/DDBJ whole genome shotgun (WGS) entry which is preliminary data.</text>
</comment>
<dbReference type="EC" id="2.4.-.-" evidence="2"/>
<feature type="domain" description="Glycosyltransferase 2-like" evidence="1">
    <location>
        <begin position="10"/>
        <end position="159"/>
    </location>
</feature>
<dbReference type="Pfam" id="PF00535">
    <property type="entry name" value="Glycos_transf_2"/>
    <property type="match status" value="1"/>
</dbReference>
<reference evidence="3" key="1">
    <citation type="journal article" date="2019" name="Int. J. Syst. Evol. Microbiol.">
        <title>The Global Catalogue of Microorganisms (GCM) 10K type strain sequencing project: providing services to taxonomists for standard genome sequencing and annotation.</title>
        <authorList>
            <consortium name="The Broad Institute Genomics Platform"/>
            <consortium name="The Broad Institute Genome Sequencing Center for Infectious Disease"/>
            <person name="Wu L."/>
            <person name="Ma J."/>
        </authorList>
    </citation>
    <scope>NUCLEOTIDE SEQUENCE [LARGE SCALE GENOMIC DNA]</scope>
    <source>
        <strain evidence="3">CECT 7649</strain>
    </source>
</reference>
<proteinExistence type="predicted"/>
<dbReference type="SUPFAM" id="SSF53448">
    <property type="entry name" value="Nucleotide-diphospho-sugar transferases"/>
    <property type="match status" value="1"/>
</dbReference>
<evidence type="ECO:0000259" key="1">
    <source>
        <dbReference type="Pfam" id="PF00535"/>
    </source>
</evidence>
<dbReference type="PANTHER" id="PTHR22916">
    <property type="entry name" value="GLYCOSYLTRANSFERASE"/>
    <property type="match status" value="1"/>
</dbReference>
<name>A0ABW3J1Q5_9FLAO</name>